<feature type="transmembrane region" description="Helical" evidence="3">
    <location>
        <begin position="87"/>
        <end position="107"/>
    </location>
</feature>
<dbReference type="GO" id="GO:0015225">
    <property type="term" value="F:biotin transmembrane transporter activity"/>
    <property type="evidence" value="ECO:0007669"/>
    <property type="project" value="UniProtKB-UniRule"/>
</dbReference>
<comment type="similarity">
    <text evidence="1 2">Belongs to the BioY family.</text>
</comment>
<dbReference type="PIRSF" id="PIRSF016661">
    <property type="entry name" value="BioY"/>
    <property type="match status" value="1"/>
</dbReference>
<sequence>MNSRDRIKRSLIMALFSSLMIAGAFIRIPVGPVPVTLTSFFMLTAGLLLGPVGGSLSVLIYLIIGLMGFPAFAGGSGPAVFAGPTGGFLIAYLVAVFICGIISAGSTQTAYRRLPVRDIAAVITGSIVLYAIGVPWLKWRLGMQWPAAFSAGMLPFLPGDAVKAVAAVIIRQVLNRTAPELLPERE</sequence>
<proteinExistence type="inferred from homology"/>
<feature type="transmembrane region" description="Helical" evidence="3">
    <location>
        <begin position="59"/>
        <end position="81"/>
    </location>
</feature>
<accession>A0AAJ1IHH2</accession>
<feature type="transmembrane region" description="Helical" evidence="3">
    <location>
        <begin position="119"/>
        <end position="137"/>
    </location>
</feature>
<dbReference type="InterPro" id="IPR003784">
    <property type="entry name" value="BioY"/>
</dbReference>
<evidence type="ECO:0000256" key="2">
    <source>
        <dbReference type="PIRNR" id="PIRNR016661"/>
    </source>
</evidence>
<dbReference type="GO" id="GO:0005886">
    <property type="term" value="C:plasma membrane"/>
    <property type="evidence" value="ECO:0007669"/>
    <property type="project" value="UniProtKB-SubCell"/>
</dbReference>
<keyword evidence="2" id="KW-0813">Transport</keyword>
<dbReference type="PANTHER" id="PTHR34295:SF1">
    <property type="entry name" value="BIOTIN TRANSPORTER BIOY"/>
    <property type="match status" value="1"/>
</dbReference>
<feature type="transmembrane region" description="Helical" evidence="3">
    <location>
        <begin position="35"/>
        <end position="52"/>
    </location>
</feature>
<evidence type="ECO:0000256" key="3">
    <source>
        <dbReference type="SAM" id="Phobius"/>
    </source>
</evidence>
<name>A0AAJ1IHH2_9SPIO</name>
<feature type="transmembrane region" description="Helical" evidence="3">
    <location>
        <begin position="149"/>
        <end position="170"/>
    </location>
</feature>
<comment type="subcellular location">
    <subcellularLocation>
        <location evidence="2">Cell membrane</location>
        <topology evidence="2">Multi-pass membrane protein</topology>
    </subcellularLocation>
</comment>
<evidence type="ECO:0000313" key="5">
    <source>
        <dbReference type="Proteomes" id="UP001221217"/>
    </source>
</evidence>
<feature type="transmembrane region" description="Helical" evidence="3">
    <location>
        <begin position="12"/>
        <end position="29"/>
    </location>
</feature>
<dbReference type="AlphaFoldDB" id="A0AAJ1IHH2"/>
<dbReference type="Proteomes" id="UP001221217">
    <property type="component" value="Unassembled WGS sequence"/>
</dbReference>
<dbReference type="EMBL" id="JAQQAL010000024">
    <property type="protein sequence ID" value="MDC7227325.1"/>
    <property type="molecule type" value="Genomic_DNA"/>
</dbReference>
<dbReference type="Pfam" id="PF02632">
    <property type="entry name" value="BioY"/>
    <property type="match status" value="1"/>
</dbReference>
<gene>
    <name evidence="4" type="ORF">PQJ61_11240</name>
</gene>
<organism evidence="4 5">
    <name type="scientific">Candidatus Thalassospirochaeta sargassi</name>
    <dbReference type="NCBI Taxonomy" id="3119039"/>
    <lineage>
        <taxon>Bacteria</taxon>
        <taxon>Pseudomonadati</taxon>
        <taxon>Spirochaetota</taxon>
        <taxon>Spirochaetia</taxon>
        <taxon>Spirochaetales</taxon>
        <taxon>Spirochaetaceae</taxon>
        <taxon>Candidatus Thalassospirochaeta</taxon>
    </lineage>
</organism>
<keyword evidence="3" id="KW-1133">Transmembrane helix</keyword>
<keyword evidence="3" id="KW-0812">Transmembrane</keyword>
<comment type="caution">
    <text evidence="4">The sequence shown here is derived from an EMBL/GenBank/DDBJ whole genome shotgun (WGS) entry which is preliminary data.</text>
</comment>
<evidence type="ECO:0000256" key="1">
    <source>
        <dbReference type="ARBA" id="ARBA00010692"/>
    </source>
</evidence>
<keyword evidence="2 3" id="KW-0472">Membrane</keyword>
<dbReference type="Gene3D" id="1.10.1760.20">
    <property type="match status" value="1"/>
</dbReference>
<reference evidence="4 5" key="1">
    <citation type="submission" date="2022-12" db="EMBL/GenBank/DDBJ databases">
        <title>Metagenome assembled genome from gulf of manar.</title>
        <authorList>
            <person name="Kohli P."/>
            <person name="Pk S."/>
            <person name="Venkata Ramana C."/>
            <person name="Sasikala C."/>
        </authorList>
    </citation>
    <scope>NUCLEOTIDE SEQUENCE [LARGE SCALE GENOMIC DNA]</scope>
    <source>
        <strain evidence="4">JB008</strain>
    </source>
</reference>
<protein>
    <recommendedName>
        <fullName evidence="2">Biotin transporter</fullName>
    </recommendedName>
</protein>
<keyword evidence="2" id="KW-1003">Cell membrane</keyword>
<dbReference type="PANTHER" id="PTHR34295">
    <property type="entry name" value="BIOTIN TRANSPORTER BIOY"/>
    <property type="match status" value="1"/>
</dbReference>
<evidence type="ECO:0000313" key="4">
    <source>
        <dbReference type="EMBL" id="MDC7227325.1"/>
    </source>
</evidence>